<dbReference type="GO" id="GO:0005882">
    <property type="term" value="C:intermediate filament"/>
    <property type="evidence" value="ECO:0007669"/>
    <property type="project" value="TreeGrafter"/>
</dbReference>
<dbReference type="GO" id="GO:0030057">
    <property type="term" value="C:desmosome"/>
    <property type="evidence" value="ECO:0007669"/>
    <property type="project" value="UniProtKB-SubCell"/>
</dbReference>
<dbReference type="PANTHER" id="PTHR23169">
    <property type="entry name" value="ENVOPLAKIN"/>
    <property type="match status" value="1"/>
</dbReference>
<evidence type="ECO:0000256" key="2">
    <source>
        <dbReference type="ARBA" id="ARBA00004568"/>
    </source>
</evidence>
<name>A0A6P8G7S4_CLUHA</name>
<dbReference type="GO" id="GO:0005886">
    <property type="term" value="C:plasma membrane"/>
    <property type="evidence" value="ECO:0007669"/>
    <property type="project" value="UniProtKB-SubCell"/>
</dbReference>
<dbReference type="GO" id="GO:0014704">
    <property type="term" value="C:intercalated disc"/>
    <property type="evidence" value="ECO:0007669"/>
    <property type="project" value="TreeGrafter"/>
</dbReference>
<feature type="chain" id="PRO_5027580397" evidence="11">
    <location>
        <begin position="21"/>
        <end position="703"/>
    </location>
</feature>
<dbReference type="Proteomes" id="UP000515152">
    <property type="component" value="Chromosome 13"/>
</dbReference>
<dbReference type="GO" id="GO:0005737">
    <property type="term" value="C:cytoplasm"/>
    <property type="evidence" value="ECO:0007669"/>
    <property type="project" value="TreeGrafter"/>
</dbReference>
<keyword evidence="7" id="KW-0965">Cell junction</keyword>
<evidence type="ECO:0000256" key="5">
    <source>
        <dbReference type="ARBA" id="ARBA00022553"/>
    </source>
</evidence>
<dbReference type="KEGG" id="char:116223339"/>
<dbReference type="Gene3D" id="3.30.160.780">
    <property type="match status" value="1"/>
</dbReference>
<evidence type="ECO:0000256" key="3">
    <source>
        <dbReference type="ARBA" id="ARBA00009109"/>
    </source>
</evidence>
<evidence type="ECO:0000256" key="9">
    <source>
        <dbReference type="ARBA" id="ARBA00023136"/>
    </source>
</evidence>
<evidence type="ECO:0000313" key="12">
    <source>
        <dbReference type="Proteomes" id="UP000515152"/>
    </source>
</evidence>
<evidence type="ECO:0000256" key="1">
    <source>
        <dbReference type="ARBA" id="ARBA00004236"/>
    </source>
</evidence>
<gene>
    <name evidence="13" type="primary">LOC116223339</name>
</gene>
<keyword evidence="5" id="KW-0597">Phosphoprotein</keyword>
<organism evidence="12 13">
    <name type="scientific">Clupea harengus</name>
    <name type="common">Atlantic herring</name>
    <dbReference type="NCBI Taxonomy" id="7950"/>
    <lineage>
        <taxon>Eukaryota</taxon>
        <taxon>Metazoa</taxon>
        <taxon>Chordata</taxon>
        <taxon>Craniata</taxon>
        <taxon>Vertebrata</taxon>
        <taxon>Euteleostomi</taxon>
        <taxon>Actinopterygii</taxon>
        <taxon>Neopterygii</taxon>
        <taxon>Teleostei</taxon>
        <taxon>Clupei</taxon>
        <taxon>Clupeiformes</taxon>
        <taxon>Clupeoidei</taxon>
        <taxon>Clupeidae</taxon>
        <taxon>Clupea</taxon>
    </lineage>
</organism>
<dbReference type="SUPFAM" id="SSF75399">
    <property type="entry name" value="Plakin repeat"/>
    <property type="match status" value="2"/>
</dbReference>
<protein>
    <submittedName>
        <fullName evidence="13">Plectin-like</fullName>
    </submittedName>
</protein>
<evidence type="ECO:0000256" key="7">
    <source>
        <dbReference type="ARBA" id="ARBA00022949"/>
    </source>
</evidence>
<dbReference type="RefSeq" id="XP_031435469.1">
    <property type="nucleotide sequence ID" value="XM_031579609.2"/>
</dbReference>
<evidence type="ECO:0000313" key="13">
    <source>
        <dbReference type="RefSeq" id="XP_031435469.1"/>
    </source>
</evidence>
<evidence type="ECO:0000256" key="11">
    <source>
        <dbReference type="SAM" id="SignalP"/>
    </source>
</evidence>
<dbReference type="FunFam" id="3.90.1290.10:FF:000001">
    <property type="entry name" value="Plectin a"/>
    <property type="match status" value="1"/>
</dbReference>
<reference evidence="13" key="1">
    <citation type="submission" date="2025-08" db="UniProtKB">
        <authorList>
            <consortium name="RefSeq"/>
        </authorList>
    </citation>
    <scope>IDENTIFICATION</scope>
</reference>
<dbReference type="PANTHER" id="PTHR23169:SF26">
    <property type="entry name" value="DESMOPLAKIN"/>
    <property type="match status" value="1"/>
</dbReference>
<sequence length="703" mass="77623">MNTFYLYTTIFHLIVSIISCQQIATLEKDKVLAELRIMKHDQMEVNQNKTQEKTMKTMTNTVSVHNSTVLQTQSKETQFSSLSTTTEQTATMRKSSLSEKGKSGKGQSVTFDITSSGASALTSKATDSPSLLSRKVQGLRGRISIKKLIKVKLLDNETALKLETGQMSMEEVQAYIAQFVSKPTSIAGVYDESNKKTMSFTEASEKGLIAKTYAIEFLEAQAATGCIVDPSTGETHSAEDALEKGIISEDLKEKLTDAEKAACGYAHGGKMLSVFQAMEERILDRHRGKKMIEAQIATGGIIHPVIGIRVPLSVALENGLLNQITYQTIYDPVSNPKGFYNPETGQRAYYCELLKMCVYDIISGVYLLPFGGKQGANPTPDSVQGRLSVINTFNGVEMSAFEAFKGNHIDKKTYLFLSRQQTEWQETSVTDSNGSPLHILTDLKSGRQLCIETALRLRILESSELTKYRSGLLSIYELADLLNSRKVVFKITHCPIAGLWDVASRKRLSILKGHQLNLVDRLTALRILEAQACTGGICDPALGERVGIAEANQKGLLTDSFAQLLKQFEQAYNGFIHPQTGKNLAVAQAMQENLLSRDVGMKCLEYQLFTGGLINPKTHERMTVDEAVLGCLIDKATASQLKDEKSFSKSFTCPKTKKKINFNEVMAKGVFDGHTGFMLLEATKPQSTGCTGAFQYIWSYRHI</sequence>
<proteinExistence type="inferred from homology"/>
<dbReference type="InterPro" id="IPR043197">
    <property type="entry name" value="Plakin"/>
</dbReference>
<dbReference type="GeneID" id="116223339"/>
<evidence type="ECO:0000256" key="8">
    <source>
        <dbReference type="ARBA" id="ARBA00023054"/>
    </source>
</evidence>
<comment type="similarity">
    <text evidence="3">Belongs to the plakin or cytolinker family.</text>
</comment>
<dbReference type="GO" id="GO:0005198">
    <property type="term" value="F:structural molecule activity"/>
    <property type="evidence" value="ECO:0007669"/>
    <property type="project" value="TreeGrafter"/>
</dbReference>
<keyword evidence="12" id="KW-1185">Reference proteome</keyword>
<feature type="region of interest" description="Disordered" evidence="10">
    <location>
        <begin position="73"/>
        <end position="108"/>
    </location>
</feature>
<dbReference type="AlphaFoldDB" id="A0A6P8G7S4"/>
<comment type="subcellular location">
    <subcellularLocation>
        <location evidence="2">Cell junction</location>
        <location evidence="2">Desmosome</location>
    </subcellularLocation>
    <subcellularLocation>
        <location evidence="1">Cell membrane</location>
    </subcellularLocation>
</comment>
<keyword evidence="8" id="KW-0175">Coiled coil</keyword>
<accession>A0A6P8G7S4</accession>
<dbReference type="OrthoDB" id="18740at2759"/>
<keyword evidence="6" id="KW-0677">Repeat</keyword>
<dbReference type="Gene3D" id="3.90.1290.10">
    <property type="entry name" value="Plakin repeat"/>
    <property type="match status" value="2"/>
</dbReference>
<evidence type="ECO:0000256" key="10">
    <source>
        <dbReference type="SAM" id="MobiDB-lite"/>
    </source>
</evidence>
<dbReference type="GO" id="GO:0098609">
    <property type="term" value="P:cell-cell adhesion"/>
    <property type="evidence" value="ECO:0007669"/>
    <property type="project" value="TreeGrafter"/>
</dbReference>
<dbReference type="Pfam" id="PF00681">
    <property type="entry name" value="Plectin"/>
    <property type="match status" value="4"/>
</dbReference>
<keyword evidence="9" id="KW-0472">Membrane</keyword>
<dbReference type="GO" id="GO:0042060">
    <property type="term" value="P:wound healing"/>
    <property type="evidence" value="ECO:0007669"/>
    <property type="project" value="TreeGrafter"/>
</dbReference>
<dbReference type="GO" id="GO:0043588">
    <property type="term" value="P:skin development"/>
    <property type="evidence" value="ECO:0007669"/>
    <property type="project" value="TreeGrafter"/>
</dbReference>
<keyword evidence="4" id="KW-1003">Cell membrane</keyword>
<dbReference type="SMART" id="SM00250">
    <property type="entry name" value="PLEC"/>
    <property type="match status" value="9"/>
</dbReference>
<evidence type="ECO:0000256" key="4">
    <source>
        <dbReference type="ARBA" id="ARBA00022475"/>
    </source>
</evidence>
<dbReference type="InterPro" id="IPR001101">
    <property type="entry name" value="Plectin_repeat"/>
</dbReference>
<feature type="compositionally biased region" description="Polar residues" evidence="10">
    <location>
        <begin position="73"/>
        <end position="93"/>
    </location>
</feature>
<keyword evidence="11" id="KW-0732">Signal</keyword>
<dbReference type="InterPro" id="IPR035915">
    <property type="entry name" value="Plakin_repeat_sf"/>
</dbReference>
<evidence type="ECO:0000256" key="6">
    <source>
        <dbReference type="ARBA" id="ARBA00022737"/>
    </source>
</evidence>
<dbReference type="GO" id="GO:0045104">
    <property type="term" value="P:intermediate filament cytoskeleton organization"/>
    <property type="evidence" value="ECO:0007669"/>
    <property type="project" value="InterPro"/>
</dbReference>
<feature type="signal peptide" evidence="11">
    <location>
        <begin position="1"/>
        <end position="20"/>
    </location>
</feature>